<evidence type="ECO:0000313" key="2">
    <source>
        <dbReference type="EMBL" id="RYO48380.1"/>
    </source>
</evidence>
<feature type="compositionally biased region" description="Polar residues" evidence="1">
    <location>
        <begin position="66"/>
        <end position="103"/>
    </location>
</feature>
<dbReference type="EMBL" id="PEJP01000049">
    <property type="protein sequence ID" value="RYO48380.1"/>
    <property type="molecule type" value="Genomic_DNA"/>
</dbReference>
<dbReference type="AlphaFoldDB" id="A0A4Q4QXF7"/>
<sequence length="133" mass="14180">MPIFSNNGDNVLRKATANAILDRGKKAYRSISHVVFGDTSSPPTGFMEIKNEAEHQEANTTLFASVSSPEENPNGQPESIAYTSISSTYPPESALRATSTPKNQGCPDPASLQHLGNMTRHSTVGLGSDLCQS</sequence>
<proteinExistence type="predicted"/>
<dbReference type="Proteomes" id="UP000293823">
    <property type="component" value="Unassembled WGS sequence"/>
</dbReference>
<feature type="region of interest" description="Disordered" evidence="1">
    <location>
        <begin position="66"/>
        <end position="133"/>
    </location>
</feature>
<keyword evidence="3" id="KW-1185">Reference proteome</keyword>
<reference evidence="3" key="1">
    <citation type="journal article" date="2019" name="bioRxiv">
        <title>Genomics, evolutionary history and diagnostics of the Alternaria alternata species group including apple and Asian pear pathotypes.</title>
        <authorList>
            <person name="Armitage A.D."/>
            <person name="Cockerton H.M."/>
            <person name="Sreenivasaprasad S."/>
            <person name="Woodhall J.W."/>
            <person name="Lane C.R."/>
            <person name="Harrison R.J."/>
            <person name="Clarkson J.P."/>
        </authorList>
    </citation>
    <scope>NUCLEOTIDE SEQUENCE [LARGE SCALE GENOMIC DNA]</scope>
    <source>
        <strain evidence="3">RGR 97.0016</strain>
    </source>
</reference>
<gene>
    <name evidence="2" type="ORF">AA0113_g10065</name>
</gene>
<evidence type="ECO:0000313" key="3">
    <source>
        <dbReference type="Proteomes" id="UP000293823"/>
    </source>
</evidence>
<accession>A0A4Q4QXF7</accession>
<organism evidence="2 3">
    <name type="scientific">Alternaria arborescens</name>
    <dbReference type="NCBI Taxonomy" id="156630"/>
    <lineage>
        <taxon>Eukaryota</taxon>
        <taxon>Fungi</taxon>
        <taxon>Dikarya</taxon>
        <taxon>Ascomycota</taxon>
        <taxon>Pezizomycotina</taxon>
        <taxon>Dothideomycetes</taxon>
        <taxon>Pleosporomycetidae</taxon>
        <taxon>Pleosporales</taxon>
        <taxon>Pleosporineae</taxon>
        <taxon>Pleosporaceae</taxon>
        <taxon>Alternaria</taxon>
        <taxon>Alternaria sect. Alternaria</taxon>
    </lineage>
</organism>
<comment type="caution">
    <text evidence="2">The sequence shown here is derived from an EMBL/GenBank/DDBJ whole genome shotgun (WGS) entry which is preliminary data.</text>
</comment>
<dbReference type="OrthoDB" id="10311091at2759"/>
<protein>
    <submittedName>
        <fullName evidence="2">Uncharacterized protein</fullName>
    </submittedName>
</protein>
<evidence type="ECO:0000256" key="1">
    <source>
        <dbReference type="SAM" id="MobiDB-lite"/>
    </source>
</evidence>
<name>A0A4Q4QXF7_9PLEO</name>